<keyword evidence="3" id="KW-0472">Membrane</keyword>
<keyword evidence="3" id="KW-0812">Transmembrane</keyword>
<dbReference type="Proteomes" id="UP001549076">
    <property type="component" value="Unassembled WGS sequence"/>
</dbReference>
<keyword evidence="2" id="KW-0270">Exopolysaccharide synthesis</keyword>
<dbReference type="RefSeq" id="WP_354199801.1">
    <property type="nucleotide sequence ID" value="NZ_JBEPML010000033.1"/>
</dbReference>
<feature type="domain" description="NAD-dependent epimerase/dehydratase" evidence="4">
    <location>
        <begin position="3"/>
        <end position="152"/>
    </location>
</feature>
<dbReference type="SUPFAM" id="SSF51735">
    <property type="entry name" value="NAD(P)-binding Rossmann-fold domains"/>
    <property type="match status" value="1"/>
</dbReference>
<proteinExistence type="inferred from homology"/>
<organism evidence="6 7">
    <name type="scientific">Aquamicrobium terrae</name>
    <dbReference type="NCBI Taxonomy" id="1324945"/>
    <lineage>
        <taxon>Bacteria</taxon>
        <taxon>Pseudomonadati</taxon>
        <taxon>Pseudomonadota</taxon>
        <taxon>Alphaproteobacteria</taxon>
        <taxon>Hyphomicrobiales</taxon>
        <taxon>Phyllobacteriaceae</taxon>
        <taxon>Aquamicrobium</taxon>
    </lineage>
</organism>
<evidence type="ECO:0000259" key="4">
    <source>
        <dbReference type="Pfam" id="PF01370"/>
    </source>
</evidence>
<dbReference type="Pfam" id="PF01370">
    <property type="entry name" value="Epimerase"/>
    <property type="match status" value="1"/>
</dbReference>
<keyword evidence="7" id="KW-1185">Reference proteome</keyword>
<evidence type="ECO:0000256" key="3">
    <source>
        <dbReference type="SAM" id="Phobius"/>
    </source>
</evidence>
<feature type="domain" description="Bacterial sugar transferase" evidence="5">
    <location>
        <begin position="216"/>
        <end position="387"/>
    </location>
</feature>
<comment type="caution">
    <text evidence="6">The sequence shown here is derived from an EMBL/GenBank/DDBJ whole genome shotgun (WGS) entry which is preliminary data.</text>
</comment>
<dbReference type="InterPro" id="IPR036291">
    <property type="entry name" value="NAD(P)-bd_dom_sf"/>
</dbReference>
<protein>
    <submittedName>
        <fullName evidence="6">Lipopolysaccharide/colanic/teichoic acid biosynthesis glycosyltransferase</fullName>
    </submittedName>
</protein>
<comment type="similarity">
    <text evidence="1">Belongs to the bacterial sugar transferase family.</text>
</comment>
<accession>A0ABV2N7W0</accession>
<evidence type="ECO:0000313" key="7">
    <source>
        <dbReference type="Proteomes" id="UP001549076"/>
    </source>
</evidence>
<dbReference type="InterPro" id="IPR003362">
    <property type="entry name" value="Bact_transf"/>
</dbReference>
<keyword evidence="3" id="KW-1133">Transmembrane helix</keyword>
<dbReference type="InterPro" id="IPR001509">
    <property type="entry name" value="Epimerase_deHydtase"/>
</dbReference>
<evidence type="ECO:0000256" key="2">
    <source>
        <dbReference type="ARBA" id="ARBA00023169"/>
    </source>
</evidence>
<sequence length="398" mass="43727">MRVVVTGATGFVGRQLVPLLADAGAELLLVGRQPQRIAQLFPGLAVCGYDAIKRQGAGFDLLVHLAVVNNDADEPAETFFEVNVRQLLEVAGSARRAGIGRFVNVSSVHALDPGNAGPYAQSKREAARLLADMEGIETQTVYLPAVYGDRWSGALSFLNRLPRWLARPAFRLLAALKPTVHVSRLAAFLIEPAVQREEETVLSDGQGRNLTYRVLRRAIDLGFVAAVTVLLGWAMLLVWVLVRIQSSGPGIFAQKRVGRNGEVFTCYKFRTMKTGTVQAGTHEVSGEAITDIGRFLRRTKLDELPQVWNILRNEMSLVGPRPCLPVQRQLVEARRRRGVLKLKPGITGLAQVNDIDMSDPERLARWDARYGALQSLLLDLRIILATARGRGRGDRTAG</sequence>
<evidence type="ECO:0000256" key="1">
    <source>
        <dbReference type="ARBA" id="ARBA00006464"/>
    </source>
</evidence>
<feature type="transmembrane region" description="Helical" evidence="3">
    <location>
        <begin position="218"/>
        <end position="242"/>
    </location>
</feature>
<gene>
    <name evidence="6" type="ORF">ABID37_005138</name>
</gene>
<dbReference type="Pfam" id="PF02397">
    <property type="entry name" value="Bac_transf"/>
    <property type="match status" value="1"/>
</dbReference>
<dbReference type="EMBL" id="JBEPML010000033">
    <property type="protein sequence ID" value="MET3794898.1"/>
    <property type="molecule type" value="Genomic_DNA"/>
</dbReference>
<reference evidence="6 7" key="1">
    <citation type="submission" date="2024-06" db="EMBL/GenBank/DDBJ databases">
        <title>Genomic Encyclopedia of Type Strains, Phase IV (KMG-IV): sequencing the most valuable type-strain genomes for metagenomic binning, comparative biology and taxonomic classification.</title>
        <authorList>
            <person name="Goeker M."/>
        </authorList>
    </citation>
    <scope>NUCLEOTIDE SEQUENCE [LARGE SCALE GENOMIC DNA]</scope>
    <source>
        <strain evidence="6 7">DSM 27865</strain>
    </source>
</reference>
<evidence type="ECO:0000259" key="5">
    <source>
        <dbReference type="Pfam" id="PF02397"/>
    </source>
</evidence>
<evidence type="ECO:0000313" key="6">
    <source>
        <dbReference type="EMBL" id="MET3794898.1"/>
    </source>
</evidence>
<name>A0ABV2N7W0_9HYPH</name>
<dbReference type="PANTHER" id="PTHR30576">
    <property type="entry name" value="COLANIC BIOSYNTHESIS UDP-GLUCOSE LIPID CARRIER TRANSFERASE"/>
    <property type="match status" value="1"/>
</dbReference>
<dbReference type="PANTHER" id="PTHR30576:SF10">
    <property type="entry name" value="SLL5057 PROTEIN"/>
    <property type="match status" value="1"/>
</dbReference>
<dbReference type="Gene3D" id="3.40.50.720">
    <property type="entry name" value="NAD(P)-binding Rossmann-like Domain"/>
    <property type="match status" value="1"/>
</dbReference>